<proteinExistence type="predicted"/>
<evidence type="ECO:0000256" key="3">
    <source>
        <dbReference type="PROSITE-ProRule" id="PRU00221"/>
    </source>
</evidence>
<dbReference type="Proteomes" id="UP001287286">
    <property type="component" value="Unassembled WGS sequence"/>
</dbReference>
<feature type="repeat" description="WD" evidence="3">
    <location>
        <begin position="876"/>
        <end position="917"/>
    </location>
</feature>
<keyword evidence="2" id="KW-0677">Repeat</keyword>
<protein>
    <recommendedName>
        <fullName evidence="4">Nephrocystin 3-like N-terminal domain-containing protein</fullName>
    </recommendedName>
</protein>
<comment type="caution">
    <text evidence="5">The sequence shown here is derived from an EMBL/GenBank/DDBJ whole genome shotgun (WGS) entry which is preliminary data.</text>
</comment>
<organism evidence="5 6">
    <name type="scientific">Purpureocillium lilacinum</name>
    <name type="common">Paecilomyces lilacinus</name>
    <dbReference type="NCBI Taxonomy" id="33203"/>
    <lineage>
        <taxon>Eukaryota</taxon>
        <taxon>Fungi</taxon>
        <taxon>Dikarya</taxon>
        <taxon>Ascomycota</taxon>
        <taxon>Pezizomycotina</taxon>
        <taxon>Sordariomycetes</taxon>
        <taxon>Hypocreomycetidae</taxon>
        <taxon>Hypocreales</taxon>
        <taxon>Ophiocordycipitaceae</taxon>
        <taxon>Purpureocillium</taxon>
    </lineage>
</organism>
<dbReference type="SUPFAM" id="SSF50978">
    <property type="entry name" value="WD40 repeat-like"/>
    <property type="match status" value="1"/>
</dbReference>
<keyword evidence="6" id="KW-1185">Reference proteome</keyword>
<dbReference type="PANTHER" id="PTHR19879">
    <property type="entry name" value="TRANSCRIPTION INITIATION FACTOR TFIID"/>
    <property type="match status" value="1"/>
</dbReference>
<feature type="repeat" description="WD" evidence="3">
    <location>
        <begin position="834"/>
        <end position="875"/>
    </location>
</feature>
<dbReference type="InterPro" id="IPR027417">
    <property type="entry name" value="P-loop_NTPase"/>
</dbReference>
<evidence type="ECO:0000313" key="5">
    <source>
        <dbReference type="EMBL" id="KAK4073336.1"/>
    </source>
</evidence>
<dbReference type="PANTHER" id="PTHR19879:SF9">
    <property type="entry name" value="TRANSCRIPTION INITIATION FACTOR TFIID SUBUNIT 5"/>
    <property type="match status" value="1"/>
</dbReference>
<sequence length="1110" mass="122347">MEGLGIAANVIAVVDLSVKVAALCVDYGKGVKNAKNDIVRLHLEVAGLQSAANAVQELLRGPSGRGLKTSAQLCNAVRHCESQLQALFERLRPRTAPEALTPVSLRALKWPFQSKEVERIVQDMGRYAQVMNQALQVDQTNLLFDLDRRAVLDRLENEVAKGASFDSRAEEHNPTCLPNTRVEILQQISGWVLDPVAEAVFWLNGMAGTGKSTISRTIAQTFSGTGHLGASFFFKKGERDRGNMSKFVSTIVADLTRRVPATARYVKTVMEDDPGILRRTMKEQVERLIWRPVSMLSKDSANRGPIVIVVDALDECDNEDDIRAMIRLFSRARTLLTVRLKVFLTSRPELPIRIGFSGIKGRYQDLILHGIAMPVIEHDINVFLAHEMARIRDEYNSLISPELHLAKDWPGPSKTDALVRMATPLFIAASTICRFIAEARIGTPDKQLERILGSQVGRSGSQLGAIYQPILDNLVTGTFVDQREEIIQDFRSVVGSIVTLASPLSISALASMLHISRRDIEGRLATLHSVLSIPETTDAPVRLLHLSFRDFLLDPAQRTRNAFWINEQETHQEMAVHCLRAMECLRCDMCDVKWPGMPRSAIDQHRIETLIPPEVQYACLYWVYHLRNAAVPACHFDPVMAFLERHFLHWLESLSLIGRSRESVHLIGVLQLLFKDTGPQELSDFLDDAARFVQSYSSAIDSTPLQLYSSLLIFSPTRGKVRSTFTSEIPQWISLQPNIRGDWSQCLQTLEGHKDGIRSVSFSHDSALVVSGSADKTIRVWRTTTGECIQTLEGHDTVVTSVAFSHDSALVASGCEDETVRIWRTATGESIQTLVGHHDWVTSVAFSHDSALVASGSLERTIRVWRTATGECIQTLERHDTLVTSVAFSHDSALVASGSLDRTIRVWCTATGKCIQTLEGHDTLVTSVAFSHDSALVASGSEDTTIRVWRTATGECIQTLKGYDTLVTSVAFSHDSALVAVASLDETIQIWRTATGECIQTSHVGLSPPCMSFRADDPYLFTDRGFAAIGQISNWSSAEPSADGASAVSVSADSCWIAWKGSPLLWLPKDYRPSTFAVSGSFAALGCPSGSVIIIGFSYDDLPEGVSVDQ</sequence>
<feature type="repeat" description="WD" evidence="3">
    <location>
        <begin position="918"/>
        <end position="959"/>
    </location>
</feature>
<dbReference type="EMBL" id="JAWRVI010000161">
    <property type="protein sequence ID" value="KAK4073336.1"/>
    <property type="molecule type" value="Genomic_DNA"/>
</dbReference>
<feature type="repeat" description="WD" evidence="3">
    <location>
        <begin position="960"/>
        <end position="1001"/>
    </location>
</feature>
<dbReference type="InterPro" id="IPR036322">
    <property type="entry name" value="WD40_repeat_dom_sf"/>
</dbReference>
<dbReference type="SMART" id="SM00320">
    <property type="entry name" value="WD40"/>
    <property type="match status" value="6"/>
</dbReference>
<evidence type="ECO:0000256" key="2">
    <source>
        <dbReference type="ARBA" id="ARBA00022737"/>
    </source>
</evidence>
<dbReference type="PROSITE" id="PS50294">
    <property type="entry name" value="WD_REPEATS_REGION"/>
    <property type="match status" value="6"/>
</dbReference>
<dbReference type="SUPFAM" id="SSF52540">
    <property type="entry name" value="P-loop containing nucleoside triphosphate hydrolases"/>
    <property type="match status" value="1"/>
</dbReference>
<dbReference type="InterPro" id="IPR015943">
    <property type="entry name" value="WD40/YVTN_repeat-like_dom_sf"/>
</dbReference>
<gene>
    <name evidence="5" type="ORF">Purlil1_13061</name>
</gene>
<dbReference type="InterPro" id="IPR056884">
    <property type="entry name" value="NPHP3-like_N"/>
</dbReference>
<dbReference type="InterPro" id="IPR020472">
    <property type="entry name" value="WD40_PAC1"/>
</dbReference>
<evidence type="ECO:0000259" key="4">
    <source>
        <dbReference type="Pfam" id="PF24883"/>
    </source>
</evidence>
<feature type="domain" description="Nephrocystin 3-like N-terminal" evidence="4">
    <location>
        <begin position="187"/>
        <end position="347"/>
    </location>
</feature>
<dbReference type="Pfam" id="PF24883">
    <property type="entry name" value="NPHP3_N"/>
    <property type="match status" value="1"/>
</dbReference>
<dbReference type="Pfam" id="PF00400">
    <property type="entry name" value="WD40"/>
    <property type="match status" value="6"/>
</dbReference>
<feature type="repeat" description="WD" evidence="3">
    <location>
        <begin position="792"/>
        <end position="833"/>
    </location>
</feature>
<dbReference type="CDD" id="cd00200">
    <property type="entry name" value="WD40"/>
    <property type="match status" value="1"/>
</dbReference>
<name>A0ABR0BFS3_PURLI</name>
<accession>A0ABR0BFS3</accession>
<reference evidence="5 6" key="1">
    <citation type="journal article" date="2024" name="Microbiol. Resour. Announc.">
        <title>Genome annotations for the ascomycete fungi Trichoderma harzianum, Trichoderma aggressivum, and Purpureocillium lilacinum.</title>
        <authorList>
            <person name="Beijen E.P.W."/>
            <person name="Ohm R.A."/>
        </authorList>
    </citation>
    <scope>NUCLEOTIDE SEQUENCE [LARGE SCALE GENOMIC DNA]</scope>
    <source>
        <strain evidence="5 6">CBS 150709</strain>
    </source>
</reference>
<keyword evidence="1 3" id="KW-0853">WD repeat</keyword>
<evidence type="ECO:0000256" key="1">
    <source>
        <dbReference type="ARBA" id="ARBA00022574"/>
    </source>
</evidence>
<evidence type="ECO:0000313" key="6">
    <source>
        <dbReference type="Proteomes" id="UP001287286"/>
    </source>
</evidence>
<dbReference type="PRINTS" id="PR00320">
    <property type="entry name" value="GPROTEINBRPT"/>
</dbReference>
<dbReference type="Gene3D" id="3.40.50.300">
    <property type="entry name" value="P-loop containing nucleotide triphosphate hydrolases"/>
    <property type="match status" value="1"/>
</dbReference>
<dbReference type="Gene3D" id="2.130.10.10">
    <property type="entry name" value="YVTN repeat-like/Quinoprotein amine dehydrogenase"/>
    <property type="match status" value="3"/>
</dbReference>
<feature type="repeat" description="WD" evidence="3">
    <location>
        <begin position="750"/>
        <end position="791"/>
    </location>
</feature>
<dbReference type="InterPro" id="IPR001680">
    <property type="entry name" value="WD40_rpt"/>
</dbReference>
<dbReference type="PROSITE" id="PS50082">
    <property type="entry name" value="WD_REPEATS_2"/>
    <property type="match status" value="6"/>
</dbReference>